<evidence type="ECO:0000256" key="3">
    <source>
        <dbReference type="ARBA" id="ARBA00022596"/>
    </source>
</evidence>
<keyword evidence="3" id="KW-0533">Nickel</keyword>
<dbReference type="EC" id="1.13.11.54" evidence="10"/>
<dbReference type="Gene3D" id="2.60.120.10">
    <property type="entry name" value="Jelly Rolls"/>
    <property type="match status" value="1"/>
</dbReference>
<dbReference type="SUPFAM" id="SSF51182">
    <property type="entry name" value="RmlC-like cupins"/>
    <property type="match status" value="1"/>
</dbReference>
<comment type="caution">
    <text evidence="11">The sequence shown here is derived from an EMBL/GenBank/DDBJ whole genome shotgun (WGS) entry which is preliminary data.</text>
</comment>
<evidence type="ECO:0000256" key="2">
    <source>
        <dbReference type="ARBA" id="ARBA00001954"/>
    </source>
</evidence>
<accession>A0AAV4EIK4</accession>
<comment type="cofactor">
    <cofactor evidence="2">
        <name>Fe(2+)</name>
        <dbReference type="ChEBI" id="CHEBI:29033"/>
    </cofactor>
</comment>
<feature type="non-terminal residue" evidence="11">
    <location>
        <position position="126"/>
    </location>
</feature>
<gene>
    <name evidence="11" type="ORF">ElyMa_005415500</name>
</gene>
<dbReference type="Proteomes" id="UP000762676">
    <property type="component" value="Unassembled WGS sequence"/>
</dbReference>
<keyword evidence="5" id="KW-0479">Metal-binding</keyword>
<evidence type="ECO:0000256" key="5">
    <source>
        <dbReference type="ARBA" id="ARBA00022723"/>
    </source>
</evidence>
<dbReference type="PANTHER" id="PTHR23418:SF0">
    <property type="entry name" value="ACIREDUCTONE DIOXYGENASE"/>
    <property type="match status" value="1"/>
</dbReference>
<organism evidence="11 12">
    <name type="scientific">Elysia marginata</name>
    <dbReference type="NCBI Taxonomy" id="1093978"/>
    <lineage>
        <taxon>Eukaryota</taxon>
        <taxon>Metazoa</taxon>
        <taxon>Spiralia</taxon>
        <taxon>Lophotrochozoa</taxon>
        <taxon>Mollusca</taxon>
        <taxon>Gastropoda</taxon>
        <taxon>Heterobranchia</taxon>
        <taxon>Euthyneura</taxon>
        <taxon>Panpulmonata</taxon>
        <taxon>Sacoglossa</taxon>
        <taxon>Placobranchoidea</taxon>
        <taxon>Plakobranchidae</taxon>
        <taxon>Elysia</taxon>
    </lineage>
</organism>
<evidence type="ECO:0000256" key="6">
    <source>
        <dbReference type="ARBA" id="ARBA00022964"/>
    </source>
</evidence>
<evidence type="ECO:0000256" key="7">
    <source>
        <dbReference type="ARBA" id="ARBA00023002"/>
    </source>
</evidence>
<keyword evidence="6 11" id="KW-0223">Dioxygenase</keyword>
<dbReference type="PANTHER" id="PTHR23418">
    <property type="entry name" value="ACIREDUCTONE DIOXYGENASE"/>
    <property type="match status" value="1"/>
</dbReference>
<comment type="catalytic activity">
    <reaction evidence="1">
        <text>1,2-dihydroxy-5-(methylsulfanyl)pent-1-en-3-one + O2 = 4-methylsulfanyl-2-oxobutanoate + formate + 2 H(+)</text>
        <dbReference type="Rhea" id="RHEA:24504"/>
        <dbReference type="ChEBI" id="CHEBI:15378"/>
        <dbReference type="ChEBI" id="CHEBI:15379"/>
        <dbReference type="ChEBI" id="CHEBI:15740"/>
        <dbReference type="ChEBI" id="CHEBI:16723"/>
        <dbReference type="ChEBI" id="CHEBI:49252"/>
        <dbReference type="EC" id="1.13.11.54"/>
    </reaction>
</comment>
<evidence type="ECO:0000256" key="1">
    <source>
        <dbReference type="ARBA" id="ARBA00000428"/>
    </source>
</evidence>
<dbReference type="InterPro" id="IPR004313">
    <property type="entry name" value="ARD"/>
</dbReference>
<reference evidence="11 12" key="1">
    <citation type="journal article" date="2021" name="Elife">
        <title>Chloroplast acquisition without the gene transfer in kleptoplastic sea slugs, Plakobranchus ocellatus.</title>
        <authorList>
            <person name="Maeda T."/>
            <person name="Takahashi S."/>
            <person name="Yoshida T."/>
            <person name="Shimamura S."/>
            <person name="Takaki Y."/>
            <person name="Nagai Y."/>
            <person name="Toyoda A."/>
            <person name="Suzuki Y."/>
            <person name="Arimoto A."/>
            <person name="Ishii H."/>
            <person name="Satoh N."/>
            <person name="Nishiyama T."/>
            <person name="Hasebe M."/>
            <person name="Maruyama T."/>
            <person name="Minagawa J."/>
            <person name="Obokata J."/>
            <person name="Shigenobu S."/>
        </authorList>
    </citation>
    <scope>NUCLEOTIDE SEQUENCE [LARGE SCALE GENOMIC DNA]</scope>
</reference>
<sequence>MSSVLRYNCYTSNGRSVLLFDAEGLDSDPEYVALKKARGLNTEDQVVINRHTIHISNKLEPDYDRRMQVFTSEHLHPDVEVRFISAGSGYFDMRSRDDRWIRLELSEGDLLVIPGGAYHRFSLDKK</sequence>
<evidence type="ECO:0000256" key="4">
    <source>
        <dbReference type="ARBA" id="ARBA00022605"/>
    </source>
</evidence>
<dbReference type="GO" id="GO:0010309">
    <property type="term" value="F:acireductone dioxygenase [iron(II)-requiring] activity"/>
    <property type="evidence" value="ECO:0007669"/>
    <property type="project" value="UniProtKB-EC"/>
</dbReference>
<keyword evidence="8" id="KW-0408">Iron</keyword>
<evidence type="ECO:0000313" key="11">
    <source>
        <dbReference type="EMBL" id="GFR60837.1"/>
    </source>
</evidence>
<dbReference type="GO" id="GO:0009086">
    <property type="term" value="P:methionine biosynthetic process"/>
    <property type="evidence" value="ECO:0007669"/>
    <property type="project" value="UniProtKB-KW"/>
</dbReference>
<keyword evidence="7" id="KW-0560">Oxidoreductase</keyword>
<evidence type="ECO:0000256" key="10">
    <source>
        <dbReference type="ARBA" id="ARBA00039005"/>
    </source>
</evidence>
<dbReference type="CDD" id="cd02232">
    <property type="entry name" value="cupin_ARD"/>
    <property type="match status" value="1"/>
</dbReference>
<protein>
    <recommendedName>
        <fullName evidence="10">acireductone dioxygenase (Fe(2+)-requiring)</fullName>
        <ecNumber evidence="10">1.13.11.54</ecNumber>
    </recommendedName>
</protein>
<dbReference type="Pfam" id="PF03079">
    <property type="entry name" value="ARD"/>
    <property type="match status" value="1"/>
</dbReference>
<evidence type="ECO:0000313" key="12">
    <source>
        <dbReference type="Proteomes" id="UP000762676"/>
    </source>
</evidence>
<keyword evidence="9" id="KW-0486">Methionine biosynthesis</keyword>
<keyword evidence="4" id="KW-0028">Amino-acid biosynthesis</keyword>
<evidence type="ECO:0000256" key="9">
    <source>
        <dbReference type="ARBA" id="ARBA00023167"/>
    </source>
</evidence>
<dbReference type="EMBL" id="BMAT01010800">
    <property type="protein sequence ID" value="GFR60837.1"/>
    <property type="molecule type" value="Genomic_DNA"/>
</dbReference>
<keyword evidence="12" id="KW-1185">Reference proteome</keyword>
<dbReference type="InterPro" id="IPR011051">
    <property type="entry name" value="RmlC_Cupin_sf"/>
</dbReference>
<dbReference type="InterPro" id="IPR014710">
    <property type="entry name" value="RmlC-like_jellyroll"/>
</dbReference>
<dbReference type="GO" id="GO:0046872">
    <property type="term" value="F:metal ion binding"/>
    <property type="evidence" value="ECO:0007669"/>
    <property type="project" value="UniProtKB-KW"/>
</dbReference>
<name>A0AAV4EIK4_9GAST</name>
<dbReference type="AlphaFoldDB" id="A0AAV4EIK4"/>
<proteinExistence type="predicted"/>
<evidence type="ECO:0000256" key="8">
    <source>
        <dbReference type="ARBA" id="ARBA00023004"/>
    </source>
</evidence>